<proteinExistence type="predicted"/>
<sequence>MHLPRSKKEFEEQMEEIRLKLLESDSVLNKLRELSFGIKDIENVLDIRKYDEITKDFHPIQFYLAFKKRLDVFDMFFSVEMIREETYEEYISEYVVDEEIEGDAPSSRLAYEIEKNNRINIELHGASKFLHDLIYGDAISIRSEDIKYGFGWESKLPIRIFDMSNVAFINRYCGFLGGMTNPEYNQIIFKAIEKDSSIEDVHALSSIPKGYGWPNEMYSSEKKIWAEIDLNTPDEILIDTFKNWIFEARKVYGSLVNVEVEEKIKSSIKTSTLKKWLSMRVLAYFDFKILCLFFDIVPTFKNIGDVIFFDEYNVDTTEKARKTLVPMAEEILTDKYLDNLIQKITAETI</sequence>
<dbReference type="Proteomes" id="UP000295055">
    <property type="component" value="Unassembled WGS sequence"/>
</dbReference>
<evidence type="ECO:0000313" key="1">
    <source>
        <dbReference type="EMBL" id="TCT38305.1"/>
    </source>
</evidence>
<dbReference type="RefSeq" id="WP_132494540.1">
    <property type="nucleotide sequence ID" value="NZ_SMAS01000001.1"/>
</dbReference>
<dbReference type="OrthoDB" id="6506881at2"/>
<organism evidence="1 2">
    <name type="scientific">Providencia alcalifaciens</name>
    <dbReference type="NCBI Taxonomy" id="126385"/>
    <lineage>
        <taxon>Bacteria</taxon>
        <taxon>Pseudomonadati</taxon>
        <taxon>Pseudomonadota</taxon>
        <taxon>Gammaproteobacteria</taxon>
        <taxon>Enterobacterales</taxon>
        <taxon>Morganellaceae</taxon>
        <taxon>Providencia</taxon>
    </lineage>
</organism>
<comment type="caution">
    <text evidence="1">The sequence shown here is derived from an EMBL/GenBank/DDBJ whole genome shotgun (WGS) entry which is preliminary data.</text>
</comment>
<dbReference type="EMBL" id="SMAS01000001">
    <property type="protein sequence ID" value="TCT38305.1"/>
    <property type="molecule type" value="Genomic_DNA"/>
</dbReference>
<reference evidence="1 2" key="1">
    <citation type="submission" date="2019-03" db="EMBL/GenBank/DDBJ databases">
        <title>Genomic analyses of the natural microbiome of Caenorhabditis elegans.</title>
        <authorList>
            <person name="Samuel B."/>
        </authorList>
    </citation>
    <scope>NUCLEOTIDE SEQUENCE [LARGE SCALE GENOMIC DNA]</scope>
    <source>
        <strain evidence="1 2">JUb102</strain>
    </source>
</reference>
<name>A0A4R3NQM7_9GAMM</name>
<protein>
    <submittedName>
        <fullName evidence="1">Uncharacterized protein</fullName>
    </submittedName>
</protein>
<dbReference type="Pfam" id="PF19924">
    <property type="entry name" value="DUF6387"/>
    <property type="match status" value="1"/>
</dbReference>
<dbReference type="AlphaFoldDB" id="A0A4R3NQM7"/>
<gene>
    <name evidence="1" type="ORF">EC835_101302</name>
</gene>
<evidence type="ECO:0000313" key="2">
    <source>
        <dbReference type="Proteomes" id="UP000295055"/>
    </source>
</evidence>
<dbReference type="InterPro" id="IPR045664">
    <property type="entry name" value="DUF6387"/>
</dbReference>
<accession>A0A4R3NQM7</accession>